<gene>
    <name evidence="1" type="ORF">AVDCRST_MAG92-3567</name>
</gene>
<organism evidence="1">
    <name type="scientific">uncultured Coleofasciculus sp</name>
    <dbReference type="NCBI Taxonomy" id="1267456"/>
    <lineage>
        <taxon>Bacteria</taxon>
        <taxon>Bacillati</taxon>
        <taxon>Cyanobacteriota</taxon>
        <taxon>Cyanophyceae</taxon>
        <taxon>Coleofasciculales</taxon>
        <taxon>Coleofasciculaceae</taxon>
        <taxon>Coleofasciculus</taxon>
        <taxon>environmental samples</taxon>
    </lineage>
</organism>
<sequence length="55" mass="5869">MTAGCAKKIGAGSLARVKIAATILFIVSSFLQIPDDNSFVFKKGSILLPLFHQFG</sequence>
<evidence type="ECO:0000313" key="1">
    <source>
        <dbReference type="EMBL" id="CAA9281405.1"/>
    </source>
</evidence>
<dbReference type="EMBL" id="CADCTM010000607">
    <property type="protein sequence ID" value="CAA9281405.1"/>
    <property type="molecule type" value="Genomic_DNA"/>
</dbReference>
<protein>
    <submittedName>
        <fullName evidence="1">Uncharacterized protein</fullName>
    </submittedName>
</protein>
<dbReference type="AlphaFoldDB" id="A0A6J4JLA5"/>
<proteinExistence type="predicted"/>
<reference evidence="1" key="1">
    <citation type="submission" date="2020-02" db="EMBL/GenBank/DDBJ databases">
        <authorList>
            <person name="Meier V. D."/>
        </authorList>
    </citation>
    <scope>NUCLEOTIDE SEQUENCE</scope>
    <source>
        <strain evidence="1">AVDCRST_MAG92</strain>
    </source>
</reference>
<accession>A0A6J4JLA5</accession>
<name>A0A6J4JLA5_9CYAN</name>